<dbReference type="PROSITE" id="PS00061">
    <property type="entry name" value="ADH_SHORT"/>
    <property type="match status" value="1"/>
</dbReference>
<keyword evidence="3" id="KW-0560">Oxidoreductase</keyword>
<dbReference type="STRING" id="1884261.A0A5C3QTZ8"/>
<dbReference type="PRINTS" id="PR00080">
    <property type="entry name" value="SDRFAMILY"/>
</dbReference>
<dbReference type="PANTHER" id="PTHR43976">
    <property type="entry name" value="SHORT CHAIN DEHYDROGENASE"/>
    <property type="match status" value="1"/>
</dbReference>
<dbReference type="InterPro" id="IPR051911">
    <property type="entry name" value="SDR_oxidoreductase"/>
</dbReference>
<dbReference type="Proteomes" id="UP000305067">
    <property type="component" value="Unassembled WGS sequence"/>
</dbReference>
<keyword evidence="2" id="KW-0521">NADP</keyword>
<dbReference type="PRINTS" id="PR00081">
    <property type="entry name" value="GDHRDH"/>
</dbReference>
<keyword evidence="6" id="KW-1185">Reference proteome</keyword>
<dbReference type="InterPro" id="IPR020904">
    <property type="entry name" value="Sc_DH/Rdtase_CS"/>
</dbReference>
<dbReference type="PANTHER" id="PTHR43976:SF16">
    <property type="entry name" value="SHORT-CHAIN DEHYDROGENASE_REDUCTASE FAMILY PROTEIN"/>
    <property type="match status" value="1"/>
</dbReference>
<dbReference type="InterPro" id="IPR002347">
    <property type="entry name" value="SDR_fam"/>
</dbReference>
<evidence type="ECO:0000256" key="2">
    <source>
        <dbReference type="ARBA" id="ARBA00022857"/>
    </source>
</evidence>
<evidence type="ECO:0000256" key="4">
    <source>
        <dbReference type="RuleBase" id="RU000363"/>
    </source>
</evidence>
<dbReference type="AlphaFoldDB" id="A0A5C3QTZ8"/>
<dbReference type="InterPro" id="IPR036291">
    <property type="entry name" value="NAD(P)-bd_dom_sf"/>
</dbReference>
<dbReference type="Pfam" id="PF00106">
    <property type="entry name" value="adh_short"/>
    <property type="match status" value="1"/>
</dbReference>
<dbReference type="SUPFAM" id="SSF51735">
    <property type="entry name" value="NAD(P)-binding Rossmann-fold domains"/>
    <property type="match status" value="1"/>
</dbReference>
<name>A0A5C3QTZ8_9AGAR</name>
<evidence type="ECO:0000256" key="3">
    <source>
        <dbReference type="ARBA" id="ARBA00023002"/>
    </source>
</evidence>
<gene>
    <name evidence="5" type="ORF">BDV98DRAFT_648131</name>
</gene>
<evidence type="ECO:0000313" key="6">
    <source>
        <dbReference type="Proteomes" id="UP000305067"/>
    </source>
</evidence>
<evidence type="ECO:0000256" key="1">
    <source>
        <dbReference type="ARBA" id="ARBA00006484"/>
    </source>
</evidence>
<proteinExistence type="inferred from homology"/>
<dbReference type="Gene3D" id="3.40.50.720">
    <property type="entry name" value="NAD(P)-binding Rossmann-like Domain"/>
    <property type="match status" value="1"/>
</dbReference>
<accession>A0A5C3QTZ8</accession>
<protein>
    <recommendedName>
        <fullName evidence="7">NAD(P)-binding protein</fullName>
    </recommendedName>
</protein>
<reference evidence="5 6" key="1">
    <citation type="journal article" date="2019" name="Nat. Ecol. Evol.">
        <title>Megaphylogeny resolves global patterns of mushroom evolution.</title>
        <authorList>
            <person name="Varga T."/>
            <person name="Krizsan K."/>
            <person name="Foldi C."/>
            <person name="Dima B."/>
            <person name="Sanchez-Garcia M."/>
            <person name="Sanchez-Ramirez S."/>
            <person name="Szollosi G.J."/>
            <person name="Szarkandi J.G."/>
            <person name="Papp V."/>
            <person name="Albert L."/>
            <person name="Andreopoulos W."/>
            <person name="Angelini C."/>
            <person name="Antonin V."/>
            <person name="Barry K.W."/>
            <person name="Bougher N.L."/>
            <person name="Buchanan P."/>
            <person name="Buyck B."/>
            <person name="Bense V."/>
            <person name="Catcheside P."/>
            <person name="Chovatia M."/>
            <person name="Cooper J."/>
            <person name="Damon W."/>
            <person name="Desjardin D."/>
            <person name="Finy P."/>
            <person name="Geml J."/>
            <person name="Haridas S."/>
            <person name="Hughes K."/>
            <person name="Justo A."/>
            <person name="Karasinski D."/>
            <person name="Kautmanova I."/>
            <person name="Kiss B."/>
            <person name="Kocsube S."/>
            <person name="Kotiranta H."/>
            <person name="LaButti K.M."/>
            <person name="Lechner B.E."/>
            <person name="Liimatainen K."/>
            <person name="Lipzen A."/>
            <person name="Lukacs Z."/>
            <person name="Mihaltcheva S."/>
            <person name="Morgado L.N."/>
            <person name="Niskanen T."/>
            <person name="Noordeloos M.E."/>
            <person name="Ohm R.A."/>
            <person name="Ortiz-Santana B."/>
            <person name="Ovrebo C."/>
            <person name="Racz N."/>
            <person name="Riley R."/>
            <person name="Savchenko A."/>
            <person name="Shiryaev A."/>
            <person name="Soop K."/>
            <person name="Spirin V."/>
            <person name="Szebenyi C."/>
            <person name="Tomsovsky M."/>
            <person name="Tulloss R.E."/>
            <person name="Uehling J."/>
            <person name="Grigoriev I.V."/>
            <person name="Vagvolgyi C."/>
            <person name="Papp T."/>
            <person name="Martin F.M."/>
            <person name="Miettinen O."/>
            <person name="Hibbett D.S."/>
            <person name="Nagy L.G."/>
        </authorList>
    </citation>
    <scope>NUCLEOTIDE SEQUENCE [LARGE SCALE GENOMIC DNA]</scope>
    <source>
        <strain evidence="5 6">CBS 309.79</strain>
    </source>
</reference>
<dbReference type="OrthoDB" id="1274115at2759"/>
<dbReference type="EMBL" id="ML178817">
    <property type="protein sequence ID" value="TFL04897.1"/>
    <property type="molecule type" value="Genomic_DNA"/>
</dbReference>
<sequence length="299" mass="32603">MSTPEIPKPGSNVWFITGTSSGFGLHLVNIALDRGDYVIASARDISTIATLFPPSDRLKIMQLDVTQSAESIGDLAKEAVSFWGRVDVLVNNAGWAELGFIEEVGADSFKRQMDVNFFGVVNVTLAFVPYMREARRGTIVQIGSRLAWYAERPLGGVAMYSSSKAAVHAFSEALAAELKPFDVRTLILQPGGFLTRSVALAPFSNANPISDYTDARFVANTQRSDTTSMTKMYSGDPKKFMSFLADLVRGEGVARGKPFPLYVVCGPGSGDNVLRKCAIMETAVREWAWMDEHLLLDGV</sequence>
<organism evidence="5 6">
    <name type="scientific">Pterulicium gracile</name>
    <dbReference type="NCBI Taxonomy" id="1884261"/>
    <lineage>
        <taxon>Eukaryota</taxon>
        <taxon>Fungi</taxon>
        <taxon>Dikarya</taxon>
        <taxon>Basidiomycota</taxon>
        <taxon>Agaricomycotina</taxon>
        <taxon>Agaricomycetes</taxon>
        <taxon>Agaricomycetidae</taxon>
        <taxon>Agaricales</taxon>
        <taxon>Pleurotineae</taxon>
        <taxon>Pterulaceae</taxon>
        <taxon>Pterulicium</taxon>
    </lineage>
</organism>
<dbReference type="GO" id="GO:0016491">
    <property type="term" value="F:oxidoreductase activity"/>
    <property type="evidence" value="ECO:0007669"/>
    <property type="project" value="UniProtKB-KW"/>
</dbReference>
<evidence type="ECO:0008006" key="7">
    <source>
        <dbReference type="Google" id="ProtNLM"/>
    </source>
</evidence>
<evidence type="ECO:0000313" key="5">
    <source>
        <dbReference type="EMBL" id="TFL04897.1"/>
    </source>
</evidence>
<comment type="similarity">
    <text evidence="1 4">Belongs to the short-chain dehydrogenases/reductases (SDR) family.</text>
</comment>